<protein>
    <submittedName>
        <fullName evidence="1">Uncharacterized protein</fullName>
    </submittedName>
</protein>
<dbReference type="AlphaFoldDB" id="A0A2G5FA86"/>
<proteinExistence type="predicted"/>
<dbReference type="EMBL" id="KZ305018">
    <property type="protein sequence ID" value="PIA64929.1"/>
    <property type="molecule type" value="Genomic_DNA"/>
</dbReference>
<reference evidence="1 2" key="1">
    <citation type="submission" date="2017-09" db="EMBL/GenBank/DDBJ databases">
        <title>WGS assembly of Aquilegia coerulea Goldsmith.</title>
        <authorList>
            <person name="Hodges S."/>
            <person name="Kramer E."/>
            <person name="Nordborg M."/>
            <person name="Tomkins J."/>
            <person name="Borevitz J."/>
            <person name="Derieg N."/>
            <person name="Yan J."/>
            <person name="Mihaltcheva S."/>
            <person name="Hayes R.D."/>
            <person name="Rokhsar D."/>
        </authorList>
    </citation>
    <scope>NUCLEOTIDE SEQUENCE [LARGE SCALE GENOMIC DNA]</scope>
    <source>
        <strain evidence="2">cv. Goldsmith</strain>
    </source>
</reference>
<gene>
    <name evidence="1" type="ORF">AQUCO_00100413v1</name>
</gene>
<dbReference type="InParanoid" id="A0A2G5FA86"/>
<organism evidence="1 2">
    <name type="scientific">Aquilegia coerulea</name>
    <name type="common">Rocky mountain columbine</name>
    <dbReference type="NCBI Taxonomy" id="218851"/>
    <lineage>
        <taxon>Eukaryota</taxon>
        <taxon>Viridiplantae</taxon>
        <taxon>Streptophyta</taxon>
        <taxon>Embryophyta</taxon>
        <taxon>Tracheophyta</taxon>
        <taxon>Spermatophyta</taxon>
        <taxon>Magnoliopsida</taxon>
        <taxon>Ranunculales</taxon>
        <taxon>Ranunculaceae</taxon>
        <taxon>Thalictroideae</taxon>
        <taxon>Aquilegia</taxon>
    </lineage>
</organism>
<sequence length="82" mass="9934">MLSFLLFFFLKIWLNKNTHIQTKTKKIKNPKLLLHSFIVIFVHDYMMIIEKVEMHNSRVAHVRVLFDKSLNRTRKTISHEPK</sequence>
<keyword evidence="2" id="KW-1185">Reference proteome</keyword>
<name>A0A2G5FA86_AQUCA</name>
<evidence type="ECO:0000313" key="1">
    <source>
        <dbReference type="EMBL" id="PIA64929.1"/>
    </source>
</evidence>
<dbReference type="Proteomes" id="UP000230069">
    <property type="component" value="Unassembled WGS sequence"/>
</dbReference>
<accession>A0A2G5FA86</accession>
<evidence type="ECO:0000313" key="2">
    <source>
        <dbReference type="Proteomes" id="UP000230069"/>
    </source>
</evidence>